<dbReference type="Pfam" id="PF03466">
    <property type="entry name" value="LysR_substrate"/>
    <property type="match status" value="1"/>
</dbReference>
<dbReference type="InterPro" id="IPR000847">
    <property type="entry name" value="LysR_HTH_N"/>
</dbReference>
<evidence type="ECO:0000256" key="3">
    <source>
        <dbReference type="ARBA" id="ARBA00023125"/>
    </source>
</evidence>
<evidence type="ECO:0000313" key="6">
    <source>
        <dbReference type="EMBL" id="MEJ8814747.1"/>
    </source>
</evidence>
<evidence type="ECO:0000256" key="4">
    <source>
        <dbReference type="ARBA" id="ARBA00023163"/>
    </source>
</evidence>
<dbReference type="Proteomes" id="UP001365846">
    <property type="component" value="Unassembled WGS sequence"/>
</dbReference>
<dbReference type="PRINTS" id="PR00039">
    <property type="entry name" value="HTHLYSR"/>
</dbReference>
<dbReference type="Pfam" id="PF00126">
    <property type="entry name" value="HTH_1"/>
    <property type="match status" value="1"/>
</dbReference>
<sequence>MHTDHLDMNLLRLFEAVYRLGSVSLAAEALGLSQPATSQGLTRLRLALGDALFVRANGRMRPTLRAERLAAVVQPAMTAIQDVLKTEDRFDPSRSRMTLRMHMNDIGEARLLPEFMAALHCDAPGIRVHTAPLPHGEIVDALETGSIHFALGFLPSITGTEKIELLSDRYAVVVRAGHPMTSASKRKATLQDLRRLEYVAVRTHSETLRILQQLDLDGRLVLSSAHFLALPAIIARTDLAVVMPEAIARRFVDAKSYALLPTDLPRSRFTVSLHWSRRFESDPAHKWMRDLFVRLFVGQQR</sequence>
<dbReference type="InterPro" id="IPR036388">
    <property type="entry name" value="WH-like_DNA-bd_sf"/>
</dbReference>
<dbReference type="SUPFAM" id="SSF46785">
    <property type="entry name" value="Winged helix' DNA-binding domain"/>
    <property type="match status" value="1"/>
</dbReference>
<dbReference type="Gene3D" id="3.40.190.10">
    <property type="entry name" value="Periplasmic binding protein-like II"/>
    <property type="match status" value="2"/>
</dbReference>
<dbReference type="InterPro" id="IPR050389">
    <property type="entry name" value="LysR-type_TF"/>
</dbReference>
<keyword evidence="7" id="KW-1185">Reference proteome</keyword>
<comment type="similarity">
    <text evidence="1">Belongs to the LysR transcriptional regulatory family.</text>
</comment>
<dbReference type="InterPro" id="IPR005119">
    <property type="entry name" value="LysR_subst-bd"/>
</dbReference>
<organism evidence="6 7">
    <name type="scientific">Variovorax ureilyticus</name>
    <dbReference type="NCBI Taxonomy" id="1836198"/>
    <lineage>
        <taxon>Bacteria</taxon>
        <taxon>Pseudomonadati</taxon>
        <taxon>Pseudomonadota</taxon>
        <taxon>Betaproteobacteria</taxon>
        <taxon>Burkholderiales</taxon>
        <taxon>Comamonadaceae</taxon>
        <taxon>Variovorax</taxon>
    </lineage>
</organism>
<evidence type="ECO:0000313" key="7">
    <source>
        <dbReference type="Proteomes" id="UP001365846"/>
    </source>
</evidence>
<keyword evidence="3" id="KW-0238">DNA-binding</keyword>
<dbReference type="PANTHER" id="PTHR30118">
    <property type="entry name" value="HTH-TYPE TRANSCRIPTIONAL REGULATOR LEUO-RELATED"/>
    <property type="match status" value="1"/>
</dbReference>
<dbReference type="EMBL" id="JBBKZU010000014">
    <property type="protein sequence ID" value="MEJ8814747.1"/>
    <property type="molecule type" value="Genomic_DNA"/>
</dbReference>
<dbReference type="RefSeq" id="WP_340359975.1">
    <property type="nucleotide sequence ID" value="NZ_JBBKZU010000014.1"/>
</dbReference>
<keyword evidence="2" id="KW-0805">Transcription regulation</keyword>
<proteinExistence type="inferred from homology"/>
<evidence type="ECO:0000259" key="5">
    <source>
        <dbReference type="PROSITE" id="PS50931"/>
    </source>
</evidence>
<comment type="caution">
    <text evidence="6">The sequence shown here is derived from an EMBL/GenBank/DDBJ whole genome shotgun (WGS) entry which is preliminary data.</text>
</comment>
<evidence type="ECO:0000256" key="2">
    <source>
        <dbReference type="ARBA" id="ARBA00023015"/>
    </source>
</evidence>
<dbReference type="InterPro" id="IPR036390">
    <property type="entry name" value="WH_DNA-bd_sf"/>
</dbReference>
<dbReference type="PANTHER" id="PTHR30118:SF15">
    <property type="entry name" value="TRANSCRIPTIONAL REGULATORY PROTEIN"/>
    <property type="match status" value="1"/>
</dbReference>
<name>A0ABU8VM52_9BURK</name>
<dbReference type="PROSITE" id="PS50931">
    <property type="entry name" value="HTH_LYSR"/>
    <property type="match status" value="1"/>
</dbReference>
<keyword evidence="4" id="KW-0804">Transcription</keyword>
<accession>A0ABU8VM52</accession>
<dbReference type="SUPFAM" id="SSF53850">
    <property type="entry name" value="Periplasmic binding protein-like II"/>
    <property type="match status" value="1"/>
</dbReference>
<protein>
    <submittedName>
        <fullName evidence="6">LysR family transcriptional regulator</fullName>
    </submittedName>
</protein>
<gene>
    <name evidence="6" type="ORF">WKW77_26995</name>
</gene>
<reference evidence="6 7" key="1">
    <citation type="submission" date="2024-03" db="EMBL/GenBank/DDBJ databases">
        <title>Novel species of the genus Variovorax.</title>
        <authorList>
            <person name="Liu Q."/>
            <person name="Xin Y.-H."/>
        </authorList>
    </citation>
    <scope>NUCLEOTIDE SEQUENCE [LARGE SCALE GENOMIC DNA]</scope>
    <source>
        <strain evidence="6 7">KACC 18899</strain>
    </source>
</reference>
<dbReference type="Gene3D" id="1.10.10.10">
    <property type="entry name" value="Winged helix-like DNA-binding domain superfamily/Winged helix DNA-binding domain"/>
    <property type="match status" value="1"/>
</dbReference>
<feature type="domain" description="HTH lysR-type" evidence="5">
    <location>
        <begin position="6"/>
        <end position="63"/>
    </location>
</feature>
<evidence type="ECO:0000256" key="1">
    <source>
        <dbReference type="ARBA" id="ARBA00009437"/>
    </source>
</evidence>